<evidence type="ECO:0000256" key="13">
    <source>
        <dbReference type="ARBA" id="ARBA00023157"/>
    </source>
</evidence>
<evidence type="ECO:0000256" key="6">
    <source>
        <dbReference type="ARBA" id="ARBA00022485"/>
    </source>
</evidence>
<evidence type="ECO:0000256" key="16">
    <source>
        <dbReference type="ARBA" id="ARBA00047415"/>
    </source>
</evidence>
<organism evidence="18 19">
    <name type="scientific">candidate division WOR-1 bacterium RIFOXYB2_FULL_36_35</name>
    <dbReference type="NCBI Taxonomy" id="1802578"/>
    <lineage>
        <taxon>Bacteria</taxon>
        <taxon>Bacillati</taxon>
        <taxon>Saganbacteria</taxon>
    </lineage>
</organism>
<dbReference type="AlphaFoldDB" id="A0A1F4S158"/>
<feature type="binding site" evidence="17">
    <location>
        <position position="76"/>
    </location>
    <ligand>
        <name>[4Fe-4S] cluster</name>
        <dbReference type="ChEBI" id="CHEBI:49883"/>
    </ligand>
</feature>
<evidence type="ECO:0000256" key="17">
    <source>
        <dbReference type="HAMAP-Rule" id="MF_02089"/>
    </source>
</evidence>
<comment type="pathway">
    <text evidence="2 17">tRNA modification; tRNA-queuosine biosynthesis.</text>
</comment>
<proteinExistence type="inferred from homology"/>
<comment type="caution">
    <text evidence="18">The sequence shown here is derived from an EMBL/GenBank/DDBJ whole genome shotgun (WGS) entry which is preliminary data.</text>
</comment>
<dbReference type="GO" id="GO:0052693">
    <property type="term" value="F:epoxyqueuosine reductase activity"/>
    <property type="evidence" value="ECO:0007669"/>
    <property type="project" value="UniProtKB-UniRule"/>
</dbReference>
<dbReference type="PANTHER" id="PTHR36701:SF1">
    <property type="entry name" value="EPOXYQUEUOSINE REDUCTASE QUEH"/>
    <property type="match status" value="1"/>
</dbReference>
<keyword evidence="12 17" id="KW-0411">Iron-sulfur</keyword>
<gene>
    <name evidence="17" type="primary">queH</name>
    <name evidence="18" type="ORF">A2290_00605</name>
</gene>
<keyword evidence="11 17" id="KW-0408">Iron</keyword>
<evidence type="ECO:0000256" key="5">
    <source>
        <dbReference type="ARBA" id="ARBA00016895"/>
    </source>
</evidence>
<name>A0A1F4S158_UNCSA</name>
<evidence type="ECO:0000256" key="1">
    <source>
        <dbReference type="ARBA" id="ARBA00002268"/>
    </source>
</evidence>
<dbReference type="HAMAP" id="MF_02089">
    <property type="entry name" value="QueH"/>
    <property type="match status" value="1"/>
</dbReference>
<evidence type="ECO:0000256" key="15">
    <source>
        <dbReference type="ARBA" id="ARBA00031446"/>
    </source>
</evidence>
<evidence type="ECO:0000256" key="14">
    <source>
        <dbReference type="ARBA" id="ARBA00023284"/>
    </source>
</evidence>
<dbReference type="Proteomes" id="UP000177905">
    <property type="component" value="Unassembled WGS sequence"/>
</dbReference>
<reference evidence="18 19" key="1">
    <citation type="journal article" date="2016" name="Nat. Commun.">
        <title>Thousands of microbial genomes shed light on interconnected biogeochemical processes in an aquifer system.</title>
        <authorList>
            <person name="Anantharaman K."/>
            <person name="Brown C.T."/>
            <person name="Hug L.A."/>
            <person name="Sharon I."/>
            <person name="Castelle C.J."/>
            <person name="Probst A.J."/>
            <person name="Thomas B.C."/>
            <person name="Singh A."/>
            <person name="Wilkins M.J."/>
            <person name="Karaoz U."/>
            <person name="Brodie E.L."/>
            <person name="Williams K.H."/>
            <person name="Hubbard S.S."/>
            <person name="Banfield J.F."/>
        </authorList>
    </citation>
    <scope>NUCLEOTIDE SEQUENCE [LARGE SCALE GENOMIC DNA]</scope>
</reference>
<evidence type="ECO:0000256" key="8">
    <source>
        <dbReference type="ARBA" id="ARBA00022723"/>
    </source>
</evidence>
<feature type="disulfide bond" description="Redox-active" evidence="17">
    <location>
        <begin position="156"/>
        <end position="158"/>
    </location>
</feature>
<evidence type="ECO:0000256" key="2">
    <source>
        <dbReference type="ARBA" id="ARBA00004691"/>
    </source>
</evidence>
<keyword evidence="10 17" id="KW-0560">Oxidoreductase</keyword>
<feature type="binding site" evidence="17">
    <location>
        <position position="11"/>
    </location>
    <ligand>
        <name>[4Fe-4S] cluster</name>
        <dbReference type="ChEBI" id="CHEBI:49883"/>
    </ligand>
</feature>
<dbReference type="Pfam" id="PF02677">
    <property type="entry name" value="QueH"/>
    <property type="match status" value="1"/>
</dbReference>
<accession>A0A1F4S158</accession>
<keyword evidence="8 17" id="KW-0479">Metal-binding</keyword>
<evidence type="ECO:0000256" key="9">
    <source>
        <dbReference type="ARBA" id="ARBA00022785"/>
    </source>
</evidence>
<comment type="catalytic activity">
    <reaction evidence="16 17">
        <text>epoxyqueuosine(34) in tRNA + AH2 = queuosine(34) in tRNA + A + H2O</text>
        <dbReference type="Rhea" id="RHEA:32159"/>
        <dbReference type="Rhea" id="RHEA-COMP:18571"/>
        <dbReference type="Rhea" id="RHEA-COMP:18582"/>
        <dbReference type="ChEBI" id="CHEBI:13193"/>
        <dbReference type="ChEBI" id="CHEBI:15377"/>
        <dbReference type="ChEBI" id="CHEBI:17499"/>
        <dbReference type="ChEBI" id="CHEBI:194431"/>
        <dbReference type="ChEBI" id="CHEBI:194443"/>
        <dbReference type="EC" id="1.17.99.6"/>
    </reaction>
</comment>
<evidence type="ECO:0000256" key="7">
    <source>
        <dbReference type="ARBA" id="ARBA00022694"/>
    </source>
</evidence>
<feature type="binding site" evidence="17">
    <location>
        <position position="10"/>
    </location>
    <ligand>
        <name>[4Fe-4S] cluster</name>
        <dbReference type="ChEBI" id="CHEBI:49883"/>
    </ligand>
</feature>
<keyword evidence="13 17" id="KW-1015">Disulfide bond</keyword>
<dbReference type="UniPathway" id="UPA00392"/>
<evidence type="ECO:0000256" key="4">
    <source>
        <dbReference type="ARBA" id="ARBA00012622"/>
    </source>
</evidence>
<evidence type="ECO:0000256" key="10">
    <source>
        <dbReference type="ARBA" id="ARBA00023002"/>
    </source>
</evidence>
<evidence type="ECO:0000256" key="12">
    <source>
        <dbReference type="ARBA" id="ARBA00023014"/>
    </source>
</evidence>
<feature type="binding site" evidence="17">
    <location>
        <position position="79"/>
    </location>
    <ligand>
        <name>[4Fe-4S] cluster</name>
        <dbReference type="ChEBI" id="CHEBI:49883"/>
    </ligand>
</feature>
<dbReference type="GO" id="GO:0051539">
    <property type="term" value="F:4 iron, 4 sulfur cluster binding"/>
    <property type="evidence" value="ECO:0007669"/>
    <property type="project" value="UniProtKB-UniRule"/>
</dbReference>
<dbReference type="GO" id="GO:0046872">
    <property type="term" value="F:metal ion binding"/>
    <property type="evidence" value="ECO:0007669"/>
    <property type="project" value="UniProtKB-KW"/>
</dbReference>
<sequence length="173" mass="19903">MKKKVLLHTCCAPCTTQVHVNLVCAGYAAAGFFYNPNIFPEKEYYERKSAMERYCSIVELPMIYIENDLDHKSGNCNFCYKMRLEKTAHFAKSRGFDCFTTTLLISPYQKHDLIKSIGNDIAKVVGIDFLYLDFRPDYYKGRDLARMYNLYRQKHCGCSVSIKTKGGKNESPA</sequence>
<dbReference type="PANTHER" id="PTHR36701">
    <property type="entry name" value="EPOXYQUEUOSINE REDUCTASE QUEH"/>
    <property type="match status" value="1"/>
</dbReference>
<keyword evidence="9 17" id="KW-0671">Queuosine biosynthesis</keyword>
<keyword evidence="6 17" id="KW-0004">4Fe-4S</keyword>
<dbReference type="EMBL" id="MEUA01000040">
    <property type="protein sequence ID" value="OGC14162.1"/>
    <property type="molecule type" value="Genomic_DNA"/>
</dbReference>
<evidence type="ECO:0000256" key="11">
    <source>
        <dbReference type="ARBA" id="ARBA00023004"/>
    </source>
</evidence>
<dbReference type="GO" id="GO:0008616">
    <property type="term" value="P:tRNA queuosine(34) biosynthetic process"/>
    <property type="evidence" value="ECO:0007669"/>
    <property type="project" value="UniProtKB-UniRule"/>
</dbReference>
<evidence type="ECO:0000313" key="19">
    <source>
        <dbReference type="Proteomes" id="UP000177905"/>
    </source>
</evidence>
<keyword evidence="7 17" id="KW-0819">tRNA processing</keyword>
<dbReference type="EC" id="1.17.99.6" evidence="4 17"/>
<keyword evidence="14 17" id="KW-0676">Redox-active center</keyword>
<comment type="function">
    <text evidence="1 17">Catalyzes the conversion of epoxyqueuosine (oQ) to queuosine (Q), which is a hypermodified base found in the wobble positions of tRNA(Asp), tRNA(Asn), tRNA(His) and tRNA(Tyr).</text>
</comment>
<evidence type="ECO:0000256" key="3">
    <source>
        <dbReference type="ARBA" id="ARBA00008207"/>
    </source>
</evidence>
<dbReference type="InterPro" id="IPR003828">
    <property type="entry name" value="QueH"/>
</dbReference>
<protein>
    <recommendedName>
        <fullName evidence="5 17">Epoxyqueuosine reductase QueH</fullName>
        <ecNumber evidence="4 17">1.17.99.6</ecNumber>
    </recommendedName>
    <alternativeName>
        <fullName evidence="15 17">Queuosine biosynthesis protein QueH</fullName>
    </alternativeName>
</protein>
<evidence type="ECO:0000313" key="18">
    <source>
        <dbReference type="EMBL" id="OGC14162.1"/>
    </source>
</evidence>
<comment type="similarity">
    <text evidence="3 17">Belongs to the QueH family.</text>
</comment>